<feature type="transmembrane region" description="Helical" evidence="1">
    <location>
        <begin position="219"/>
        <end position="236"/>
    </location>
</feature>
<keyword evidence="3" id="KW-1185">Reference proteome</keyword>
<keyword evidence="1" id="KW-1133">Transmembrane helix</keyword>
<dbReference type="Proteomes" id="UP001642464">
    <property type="component" value="Unassembled WGS sequence"/>
</dbReference>
<sequence length="455" mass="51028">MVGLVMAINTAFLQQPMRAVEGVQDLREWSPDSQSRIMAAGEWAFFWDEYLNPDEVDRETPLIAPTFLYLPGVWNDHLNQGVPLPRTGHGTLVLRVRLPEPGDYLLKIPTLTNDYRLWINGEPKVVNPDMESPGQARSSEATTRYLRFAAPDAEALLVMHIANYRHRAGGIWEPLYLAPADAHASLHSLPVWRDVLLGFLLAAVGIAALVTGYQRNQRAWFWLACYAFFMALRAVTVEERIFFHVFQIYDWQWQQRIEHMLLGLFYAVLLLGFSFAKIAAGRPGAWLLFAGIFLQLLAGLNDIFYTNNVMDSINMLHIGALVFVASQFLVPAREETDEPLPAAISVSPLTAEAPANPYLAMAQRECIVAVMSDALALWDTHGEGGKLALAEQSRQWRVTNDNGTLKTRTLDKYLRQDTLPGRPRMANVEKTVAFVLASVTLPEQDAARLQQALEA</sequence>
<feature type="transmembrane region" description="Helical" evidence="1">
    <location>
        <begin position="257"/>
        <end position="279"/>
    </location>
</feature>
<evidence type="ECO:0000256" key="1">
    <source>
        <dbReference type="SAM" id="Phobius"/>
    </source>
</evidence>
<evidence type="ECO:0000313" key="2">
    <source>
        <dbReference type="EMBL" id="CAK9049889.1"/>
    </source>
</evidence>
<evidence type="ECO:0000313" key="3">
    <source>
        <dbReference type="Proteomes" id="UP001642464"/>
    </source>
</evidence>
<dbReference type="EMBL" id="CAXAMM010021425">
    <property type="protein sequence ID" value="CAK9049889.1"/>
    <property type="molecule type" value="Genomic_DNA"/>
</dbReference>
<feature type="non-terminal residue" evidence="2">
    <location>
        <position position="455"/>
    </location>
</feature>
<feature type="transmembrane region" description="Helical" evidence="1">
    <location>
        <begin position="195"/>
        <end position="213"/>
    </location>
</feature>
<protein>
    <submittedName>
        <fullName evidence="2">7TMR-DISM_7TM domain-containing protein</fullName>
    </submittedName>
</protein>
<name>A0ABP0MEH6_9DINO</name>
<proteinExistence type="predicted"/>
<reference evidence="2 3" key="1">
    <citation type="submission" date="2024-02" db="EMBL/GenBank/DDBJ databases">
        <authorList>
            <person name="Chen Y."/>
            <person name="Shah S."/>
            <person name="Dougan E. K."/>
            <person name="Thang M."/>
            <person name="Chan C."/>
        </authorList>
    </citation>
    <scope>NUCLEOTIDE SEQUENCE [LARGE SCALE GENOMIC DNA]</scope>
</reference>
<dbReference type="SUPFAM" id="SSF49785">
    <property type="entry name" value="Galactose-binding domain-like"/>
    <property type="match status" value="1"/>
</dbReference>
<keyword evidence="1" id="KW-0472">Membrane</keyword>
<gene>
    <name evidence="2" type="ORF">SCF082_LOCUS27589</name>
</gene>
<accession>A0ABP0MEH6</accession>
<organism evidence="2 3">
    <name type="scientific">Durusdinium trenchii</name>
    <dbReference type="NCBI Taxonomy" id="1381693"/>
    <lineage>
        <taxon>Eukaryota</taxon>
        <taxon>Sar</taxon>
        <taxon>Alveolata</taxon>
        <taxon>Dinophyceae</taxon>
        <taxon>Suessiales</taxon>
        <taxon>Symbiodiniaceae</taxon>
        <taxon>Durusdinium</taxon>
    </lineage>
</organism>
<keyword evidence="1" id="KW-0812">Transmembrane</keyword>
<feature type="transmembrane region" description="Helical" evidence="1">
    <location>
        <begin position="285"/>
        <end position="305"/>
    </location>
</feature>
<comment type="caution">
    <text evidence="2">The sequence shown here is derived from an EMBL/GenBank/DDBJ whole genome shotgun (WGS) entry which is preliminary data.</text>
</comment>
<dbReference type="InterPro" id="IPR008979">
    <property type="entry name" value="Galactose-bd-like_sf"/>
</dbReference>